<dbReference type="PROSITE" id="PS01124">
    <property type="entry name" value="HTH_ARAC_FAMILY_2"/>
    <property type="match status" value="1"/>
</dbReference>
<dbReference type="InterPro" id="IPR009057">
    <property type="entry name" value="Homeodomain-like_sf"/>
</dbReference>
<organism evidence="5 6">
    <name type="scientific">Amycolatopsis acidiphila</name>
    <dbReference type="NCBI Taxonomy" id="715473"/>
    <lineage>
        <taxon>Bacteria</taxon>
        <taxon>Bacillati</taxon>
        <taxon>Actinomycetota</taxon>
        <taxon>Actinomycetes</taxon>
        <taxon>Pseudonocardiales</taxon>
        <taxon>Pseudonocardiaceae</taxon>
        <taxon>Amycolatopsis</taxon>
    </lineage>
</organism>
<dbReference type="PANTHER" id="PTHR46796">
    <property type="entry name" value="HTH-TYPE TRANSCRIPTIONAL ACTIVATOR RHAS-RELATED"/>
    <property type="match status" value="1"/>
</dbReference>
<dbReference type="InterPro" id="IPR035418">
    <property type="entry name" value="AraC-bd_2"/>
</dbReference>
<keyword evidence="1" id="KW-0805">Transcription regulation</keyword>
<protein>
    <submittedName>
        <fullName evidence="5">Helix-turn-helix domain-containing protein</fullName>
    </submittedName>
</protein>
<evidence type="ECO:0000313" key="5">
    <source>
        <dbReference type="EMBL" id="TVT22264.1"/>
    </source>
</evidence>
<evidence type="ECO:0000313" key="6">
    <source>
        <dbReference type="Proteomes" id="UP000318578"/>
    </source>
</evidence>
<evidence type="ECO:0000256" key="1">
    <source>
        <dbReference type="ARBA" id="ARBA00023015"/>
    </source>
</evidence>
<dbReference type="PANTHER" id="PTHR46796:SF6">
    <property type="entry name" value="ARAC SUBFAMILY"/>
    <property type="match status" value="1"/>
</dbReference>
<evidence type="ECO:0000256" key="2">
    <source>
        <dbReference type="ARBA" id="ARBA00023125"/>
    </source>
</evidence>
<dbReference type="InterPro" id="IPR018060">
    <property type="entry name" value="HTH_AraC"/>
</dbReference>
<dbReference type="Proteomes" id="UP000318578">
    <property type="component" value="Unassembled WGS sequence"/>
</dbReference>
<dbReference type="Pfam" id="PF14525">
    <property type="entry name" value="AraC_binding_2"/>
    <property type="match status" value="1"/>
</dbReference>
<name>A0A558ADC0_9PSEU</name>
<sequence length="325" mass="35851">MTMTSLTDQFAAADLVPQGGGDKVAFGSWTDAVRRSVLSFQFDCDRPRAFAGTISNRTLGGVNFVNMACERHAAYRDRATISPADAGFYVMTLQLSGELRLAQDGRVAVLKPGLFAIYDSSEPAALTASDGYRSTCIRFPKAWLGPRQPAGMTARAFECEPGLPAAVWGMLISLNRNLEFLGGHGRTAVRNVMDLVTTMLRTELGERPPEHRELLLEEIVAYIEENLGDAELDPARIAATHYISPRQLHVLFERGESTVSAWIRGRRLECCRRDLADPAMAEVPVAAIARRWGFRGVSHFGQVFKKETGLTPAQYRRGARAHLPR</sequence>
<dbReference type="Gene3D" id="1.10.10.60">
    <property type="entry name" value="Homeodomain-like"/>
    <property type="match status" value="1"/>
</dbReference>
<dbReference type="EMBL" id="VJZA01000019">
    <property type="protein sequence ID" value="TVT22264.1"/>
    <property type="molecule type" value="Genomic_DNA"/>
</dbReference>
<dbReference type="InterPro" id="IPR020449">
    <property type="entry name" value="Tscrpt_reg_AraC-type_HTH"/>
</dbReference>
<dbReference type="PRINTS" id="PR00032">
    <property type="entry name" value="HTHARAC"/>
</dbReference>
<dbReference type="Pfam" id="PF12833">
    <property type="entry name" value="HTH_18"/>
    <property type="match status" value="1"/>
</dbReference>
<dbReference type="AlphaFoldDB" id="A0A558ADC0"/>
<keyword evidence="3" id="KW-0804">Transcription</keyword>
<evidence type="ECO:0000259" key="4">
    <source>
        <dbReference type="PROSITE" id="PS01124"/>
    </source>
</evidence>
<reference evidence="5 6" key="1">
    <citation type="submission" date="2019-07" db="EMBL/GenBank/DDBJ databases">
        <title>New species of Amycolatopsis and Streptomyces.</title>
        <authorList>
            <person name="Duangmal K."/>
            <person name="Teo W.F.A."/>
            <person name="Lipun K."/>
        </authorList>
    </citation>
    <scope>NUCLEOTIDE SEQUENCE [LARGE SCALE GENOMIC DNA]</scope>
    <source>
        <strain evidence="5 6">JCM 30562</strain>
    </source>
</reference>
<evidence type="ECO:0000256" key="3">
    <source>
        <dbReference type="ARBA" id="ARBA00023163"/>
    </source>
</evidence>
<comment type="caution">
    <text evidence="5">The sequence shown here is derived from an EMBL/GenBank/DDBJ whole genome shotgun (WGS) entry which is preliminary data.</text>
</comment>
<accession>A0A558ADC0</accession>
<dbReference type="SUPFAM" id="SSF46689">
    <property type="entry name" value="Homeodomain-like"/>
    <property type="match status" value="1"/>
</dbReference>
<keyword evidence="6" id="KW-1185">Reference proteome</keyword>
<gene>
    <name evidence="5" type="ORF">FNH06_13850</name>
</gene>
<dbReference type="InterPro" id="IPR050204">
    <property type="entry name" value="AraC_XylS_family_regulators"/>
</dbReference>
<proteinExistence type="predicted"/>
<keyword evidence="2" id="KW-0238">DNA-binding</keyword>
<dbReference type="GO" id="GO:0003700">
    <property type="term" value="F:DNA-binding transcription factor activity"/>
    <property type="evidence" value="ECO:0007669"/>
    <property type="project" value="InterPro"/>
</dbReference>
<dbReference type="OrthoDB" id="9799345at2"/>
<dbReference type="GO" id="GO:0043565">
    <property type="term" value="F:sequence-specific DNA binding"/>
    <property type="evidence" value="ECO:0007669"/>
    <property type="project" value="InterPro"/>
</dbReference>
<dbReference type="SMART" id="SM00342">
    <property type="entry name" value="HTH_ARAC"/>
    <property type="match status" value="1"/>
</dbReference>
<feature type="domain" description="HTH araC/xylS-type" evidence="4">
    <location>
        <begin position="217"/>
        <end position="318"/>
    </location>
</feature>